<evidence type="ECO:0000256" key="1">
    <source>
        <dbReference type="SAM" id="Phobius"/>
    </source>
</evidence>
<sequence length="1030" mass="106839">MPVNLQEVMHVHWSGIALCRVGEQRRESSFPTSLVYRTTTRTDPPTQSDAGAFLPLVSHFFLPLFQHTVGGLFAYPAIASPFFVACFSFPSFRIDRPEPVRQSPTPRIGPCLFSSLVFLHRSATISMASALPTLAPTALLFVCLFVLPSTSLGATIEVCASGCAFTNIAAAATAASDTDTIAVHGGAYATTPSAIITRRVAVWAVAPVSISGPGVWLTIASPNVTTRGTFTLSDAGVVVATNATWYQEGAFVIRHTASSAGYDSLGQPYGASSAIFVNSGTWVQNGALAITARTVGVEMSGTSARWNQRGTVEIDVPANGVAGDAHFGIVSGCDRALWNQTAPLTVRVSVGAGVRLGTAGTTRWEQSGDVNITVTATQATGPVTAVALAVGPTGTSVTWTQAGDAHLRLSASGVGALAEGVAMDANANRHNWTQEGGLYATVGVQSSALARVVRMGQQSAVWTQRGAVAVDGTTRSNGTLHAIVLGAGAWAGNLWEQSGAVDVSIDACVDGSLTPTVPSAAVRGTWRCGTWRSTGLVDLSLSTQSCIGAAAGAHPMWLDSRGCNFTLNRAVLMNGSASTVRCDTAPAPPTPATINGLPWGTPTQGTCPDLVLLPVVDLHWQNSDGLAVGWTRPATLRAYATAAFVGQVPFAMASNIPLAANATAFVFAGSNVSEPVTIRMVDRNGTLGANGTLTLLPAAGVLLAEPRKAATFEILPWIESRNASGTPFTALVDTSSSTVVLVPREGIENMTFSFHALTETDTDGAVTRTLPLGSGAGRWAITSGSPLTRGAAQEYTMTIDTNDTAIDIVMALFNQHVEGVFDGGLLFTGDPALAKTSVRIRRWPRAEGQPVGRIELVLAFGDDDLTNATRSDKPADSTTPIATTTYVLNSAGNTTADGRKTVRLSRDALVDGRLSAGSVESHIDTVQSAIVVVLPVFDQTLVYDPDLGVLFGTPSTDGDSGDRGASSLSSVSGQTLIIAVAASVGGAAVLVVFVVATIAGFAWYRQRRLAATVGPAVAFDPESAAPDQQL</sequence>
<protein>
    <submittedName>
        <fullName evidence="2">AidA incomplete domain containing protein</fullName>
    </submittedName>
</protein>
<feature type="transmembrane region" description="Helical" evidence="1">
    <location>
        <begin position="976"/>
        <end position="1004"/>
    </location>
</feature>
<keyword evidence="1" id="KW-0472">Membrane</keyword>
<keyword evidence="1" id="KW-1133">Transmembrane helix</keyword>
<gene>
    <name evidence="2" type="ORF">pneo_cds_395</name>
</gene>
<dbReference type="EMBL" id="MG011690">
    <property type="protein sequence ID" value="AVK76002.1"/>
    <property type="molecule type" value="Genomic_DNA"/>
</dbReference>
<dbReference type="Proteomes" id="UP000249287">
    <property type="component" value="Segment"/>
</dbReference>
<keyword evidence="1" id="KW-0812">Transmembrane</keyword>
<dbReference type="SUPFAM" id="SSF51126">
    <property type="entry name" value="Pectin lyase-like"/>
    <property type="match status" value="1"/>
</dbReference>
<evidence type="ECO:0000313" key="2">
    <source>
        <dbReference type="EMBL" id="AVK76002.1"/>
    </source>
</evidence>
<reference evidence="2" key="1">
    <citation type="journal article" date="2018" name="Nat. Commun.">
        <title>Diversity and evolution of the emerging Pandoraviridae family.</title>
        <authorList>
            <person name="Legendre M."/>
            <person name="Fabre E."/>
            <person name="Poirot O."/>
            <person name="Jeudy S."/>
            <person name="Lartigue A."/>
            <person name="Alempic J.M."/>
            <person name="Beucher L."/>
            <person name="Philippe N."/>
            <person name="Bertaux L."/>
            <person name="Christo-Foroux E."/>
            <person name="Labadie K."/>
            <person name="Coute Y."/>
            <person name="Abergel C."/>
            <person name="Claverie J.M."/>
        </authorList>
    </citation>
    <scope>NUCLEOTIDE SEQUENCE [LARGE SCALE GENOMIC DNA]</scope>
    <source>
        <strain evidence="2">Neocaledonia</strain>
    </source>
</reference>
<accession>A0A2U7UC85</accession>
<dbReference type="InterPro" id="IPR011050">
    <property type="entry name" value="Pectin_lyase_fold/virulence"/>
</dbReference>
<name>A0A2U7UC85_9VIRU</name>
<organism evidence="2">
    <name type="scientific">Pandoravirus neocaledonia</name>
    <dbReference type="NCBI Taxonomy" id="2107708"/>
    <lineage>
        <taxon>Viruses</taxon>
        <taxon>Pandoravirus</taxon>
    </lineage>
</organism>
<dbReference type="KEGG" id="vg:36842715"/>
<dbReference type="GeneID" id="36842715"/>
<dbReference type="RefSeq" id="YP_009482005.1">
    <property type="nucleotide sequence ID" value="NC_037666.1"/>
</dbReference>
<proteinExistence type="predicted"/>